<feature type="region of interest" description="Disordered" evidence="2">
    <location>
        <begin position="97"/>
        <end position="159"/>
    </location>
</feature>
<feature type="coiled-coil region" evidence="1">
    <location>
        <begin position="26"/>
        <end position="60"/>
    </location>
</feature>
<dbReference type="RefSeq" id="WP_095991524.1">
    <property type="nucleotide sequence ID" value="NZ_CP022098.1"/>
</dbReference>
<dbReference type="KEGG" id="cfus:CYFUS_009693"/>
<organism evidence="3 4">
    <name type="scientific">Cystobacter fuscus</name>
    <dbReference type="NCBI Taxonomy" id="43"/>
    <lineage>
        <taxon>Bacteria</taxon>
        <taxon>Pseudomonadati</taxon>
        <taxon>Myxococcota</taxon>
        <taxon>Myxococcia</taxon>
        <taxon>Myxococcales</taxon>
        <taxon>Cystobacterineae</taxon>
        <taxon>Archangiaceae</taxon>
        <taxon>Cystobacter</taxon>
    </lineage>
</organism>
<feature type="compositionally biased region" description="Acidic residues" evidence="2">
    <location>
        <begin position="125"/>
        <end position="143"/>
    </location>
</feature>
<protein>
    <recommendedName>
        <fullName evidence="5">Molecular chaperone DnaJ</fullName>
    </recommendedName>
</protein>
<evidence type="ECO:0008006" key="5">
    <source>
        <dbReference type="Google" id="ProtNLM"/>
    </source>
</evidence>
<evidence type="ECO:0000313" key="3">
    <source>
        <dbReference type="EMBL" id="ATB44206.1"/>
    </source>
</evidence>
<evidence type="ECO:0000313" key="4">
    <source>
        <dbReference type="Proteomes" id="UP000217257"/>
    </source>
</evidence>
<gene>
    <name evidence="3" type="ORF">CYFUS_009693</name>
</gene>
<feature type="coiled-coil region" evidence="1">
    <location>
        <begin position="230"/>
        <end position="312"/>
    </location>
</feature>
<keyword evidence="1" id="KW-0175">Coiled coil</keyword>
<accession>A0A250JM88</accession>
<name>A0A250JM88_9BACT</name>
<evidence type="ECO:0000256" key="1">
    <source>
        <dbReference type="SAM" id="Coils"/>
    </source>
</evidence>
<sequence>MSSSSTAPLAPETALLHVPPLEETPLRRAELRLQELLAEIDALDAEIDALGGELERFARAYEDTLSAASETVSRSERLLRRLRHLQDATSALIRLLEQPPQPPTPADARHAPAPTSPRVSTPPPPEDEDEDTEDFEDEDDALPEGERSAGADSGEGAEDEAVDLKRLRRRLARLLHPDLAQTDEERERLDGLMARVNAAYSAGDRATMELLAARVGAGEPEDTLTEDARLAHLERRIQVLSTAAHSLREQRERLRSTATARLYEEALRREAEGRNYLTETRAEMEEEVQELARDARARMRQLERAARALTSLRNKRMNTLIKSGKGRKLRVFDPVLESPLVRQGVLRLERQRATPAARELARWLEDAVTQEPWQVALTLMAFFAESAGRPPPGLDTSDAWAERYELLRELDMPEAPPFDEALTRLPRHLEPGLRVMKKKKEVHFGLQLRESELLAAVPLALQRADVAERGRSVLAVIGPQEQCKRCGEEVLLQHLLRTRGLDERHGQLCPLCAHPQKSYWLYSRTEGQEALLPHALRLGTVVEQAVRLARTSVSFQMLPEEREALTAAQLRQRFVDLYLQPYGVELAPEHVRLVQAGQVLDGEARVDRGAVTLKLAPEAGQSEAQLLELLRSRIERRFRPDPAR</sequence>
<dbReference type="Proteomes" id="UP000217257">
    <property type="component" value="Chromosome"/>
</dbReference>
<proteinExistence type="predicted"/>
<reference evidence="3 4" key="1">
    <citation type="submission" date="2017-06" db="EMBL/GenBank/DDBJ databases">
        <title>Sequencing and comparative analysis of myxobacterial genomes.</title>
        <authorList>
            <person name="Rupp O."/>
            <person name="Goesmann A."/>
            <person name="Sogaard-Andersen L."/>
        </authorList>
    </citation>
    <scope>NUCLEOTIDE SEQUENCE [LARGE SCALE GENOMIC DNA]</scope>
    <source>
        <strain evidence="3 4">DSM 52655</strain>
    </source>
</reference>
<dbReference type="EMBL" id="CP022098">
    <property type="protein sequence ID" value="ATB44206.1"/>
    <property type="molecule type" value="Genomic_DNA"/>
</dbReference>
<evidence type="ECO:0000256" key="2">
    <source>
        <dbReference type="SAM" id="MobiDB-lite"/>
    </source>
</evidence>
<dbReference type="AlphaFoldDB" id="A0A250JM88"/>